<dbReference type="HOGENOM" id="CLU_036218_0_0_1"/>
<dbReference type="OMA" id="MQQRHAS"/>
<evidence type="ECO:0000313" key="4">
    <source>
        <dbReference type="EMBL" id="EGS18500.1"/>
    </source>
</evidence>
<dbReference type="AlphaFoldDB" id="G0SD99"/>
<keyword evidence="3" id="KW-0472">Membrane</keyword>
<evidence type="ECO:0000256" key="2">
    <source>
        <dbReference type="SAM" id="MobiDB-lite"/>
    </source>
</evidence>
<reference evidence="4 5" key="1">
    <citation type="journal article" date="2011" name="Cell">
        <title>Insight into structure and assembly of the nuclear pore complex by utilizing the genome of a eukaryotic thermophile.</title>
        <authorList>
            <person name="Amlacher S."/>
            <person name="Sarges P."/>
            <person name="Flemming D."/>
            <person name="van Noort V."/>
            <person name="Kunze R."/>
            <person name="Devos D.P."/>
            <person name="Arumugam M."/>
            <person name="Bork P."/>
            <person name="Hurt E."/>
        </authorList>
    </citation>
    <scope>NUCLEOTIDE SEQUENCE [LARGE SCALE GENOMIC DNA]</scope>
    <source>
        <strain evidence="5">DSM 1495 / CBS 144.50 / IMI 039719</strain>
    </source>
</reference>
<keyword evidence="5" id="KW-1185">Reference proteome</keyword>
<dbReference type="RefSeq" id="XP_006695445.1">
    <property type="nucleotide sequence ID" value="XM_006695382.1"/>
</dbReference>
<sequence>MTSNIFPHSQPSVLTPSPPTAPISAPLPLAVLLSLTSFLLLVTLLVHILPYYKSYLSASSEVSCLLETSDYLLAEADTYTHEVSKLPRLSDRVRLSKLVREFRREAEALRKEVNSLVLRRGQHQEHGRGEGLALRPIARLGWAVYKGRLDERIRRVDVLRVRLLVAQVGVISNTIAESTPPPTRENSPGLGVIYEEKPLDAPPTPPLTPKTMPRKGWDSSESFNTTELTPAKQKLTLQTDCVDTSSRKGWAGVVRELQKSPLLKERHASIELAMSRAA</sequence>
<feature type="transmembrane region" description="Helical" evidence="3">
    <location>
        <begin position="27"/>
        <end position="49"/>
    </location>
</feature>
<dbReference type="KEGG" id="cthr:CTHT_0051020"/>
<gene>
    <name evidence="4" type="ORF">CTHT_0051020</name>
</gene>
<name>G0SD99_CHATD</name>
<feature type="coiled-coil region" evidence="1">
    <location>
        <begin position="92"/>
        <end position="119"/>
    </location>
</feature>
<evidence type="ECO:0000256" key="1">
    <source>
        <dbReference type="SAM" id="Coils"/>
    </source>
</evidence>
<protein>
    <submittedName>
        <fullName evidence="4">Uncharacterized protein</fullName>
    </submittedName>
</protein>
<proteinExistence type="predicted"/>
<dbReference type="Proteomes" id="UP000008066">
    <property type="component" value="Unassembled WGS sequence"/>
</dbReference>
<keyword evidence="3" id="KW-0812">Transmembrane</keyword>
<keyword evidence="3" id="KW-1133">Transmembrane helix</keyword>
<dbReference type="eggNOG" id="ENOG502TKFQ">
    <property type="taxonomic scope" value="Eukaryota"/>
</dbReference>
<evidence type="ECO:0000256" key="3">
    <source>
        <dbReference type="SAM" id="Phobius"/>
    </source>
</evidence>
<organism evidence="5">
    <name type="scientific">Chaetomium thermophilum (strain DSM 1495 / CBS 144.50 / IMI 039719)</name>
    <name type="common">Thermochaetoides thermophila</name>
    <dbReference type="NCBI Taxonomy" id="759272"/>
    <lineage>
        <taxon>Eukaryota</taxon>
        <taxon>Fungi</taxon>
        <taxon>Dikarya</taxon>
        <taxon>Ascomycota</taxon>
        <taxon>Pezizomycotina</taxon>
        <taxon>Sordariomycetes</taxon>
        <taxon>Sordariomycetidae</taxon>
        <taxon>Sordariales</taxon>
        <taxon>Chaetomiaceae</taxon>
        <taxon>Thermochaetoides</taxon>
    </lineage>
</organism>
<dbReference type="EMBL" id="GL988045">
    <property type="protein sequence ID" value="EGS18500.1"/>
    <property type="molecule type" value="Genomic_DNA"/>
</dbReference>
<keyword evidence="1" id="KW-0175">Coiled coil</keyword>
<evidence type="ECO:0000313" key="5">
    <source>
        <dbReference type="Proteomes" id="UP000008066"/>
    </source>
</evidence>
<dbReference type="STRING" id="759272.G0SD99"/>
<feature type="region of interest" description="Disordered" evidence="2">
    <location>
        <begin position="197"/>
        <end position="217"/>
    </location>
</feature>
<dbReference type="GeneID" id="18259140"/>
<dbReference type="OrthoDB" id="3757673at2759"/>
<accession>G0SD99</accession>